<keyword evidence="1" id="KW-0472">Membrane</keyword>
<evidence type="ECO:0000313" key="2">
    <source>
        <dbReference type="EMBL" id="SCY35329.1"/>
    </source>
</evidence>
<keyword evidence="3" id="KW-1185">Reference proteome</keyword>
<accession>A0A1G5F7V3</accession>
<dbReference type="Proteomes" id="UP000198538">
    <property type="component" value="Unassembled WGS sequence"/>
</dbReference>
<evidence type="ECO:0000313" key="3">
    <source>
        <dbReference type="Proteomes" id="UP000198538"/>
    </source>
</evidence>
<gene>
    <name evidence="2" type="ORF">SAMN05720606_10496</name>
</gene>
<organism evidence="2 3">
    <name type="scientific">Paenibacillus polysaccharolyticus</name>
    <dbReference type="NCBI Taxonomy" id="582692"/>
    <lineage>
        <taxon>Bacteria</taxon>
        <taxon>Bacillati</taxon>
        <taxon>Bacillota</taxon>
        <taxon>Bacilli</taxon>
        <taxon>Bacillales</taxon>
        <taxon>Paenibacillaceae</taxon>
        <taxon>Paenibacillus</taxon>
    </lineage>
</organism>
<feature type="transmembrane region" description="Helical" evidence="1">
    <location>
        <begin position="12"/>
        <end position="35"/>
    </location>
</feature>
<name>A0A1G5F7V3_9BACL</name>
<proteinExistence type="predicted"/>
<keyword evidence="1" id="KW-1133">Transmembrane helix</keyword>
<reference evidence="3" key="1">
    <citation type="submission" date="2016-10" db="EMBL/GenBank/DDBJ databases">
        <authorList>
            <person name="Varghese N."/>
            <person name="Submissions S."/>
        </authorList>
    </citation>
    <scope>NUCLEOTIDE SEQUENCE [LARGE SCALE GENOMIC DNA]</scope>
    <source>
        <strain evidence="3">BL9</strain>
    </source>
</reference>
<sequence>MYLFMQEAVSDINLYFSYFPCAWYLGVCALPYLLLEPEPAKVKLTTWQKNKSYLLLPVYRF</sequence>
<dbReference type="EMBL" id="FMVM01000004">
    <property type="protein sequence ID" value="SCY35329.1"/>
    <property type="molecule type" value="Genomic_DNA"/>
</dbReference>
<protein>
    <submittedName>
        <fullName evidence="2">Uncharacterized protein</fullName>
    </submittedName>
</protein>
<dbReference type="AlphaFoldDB" id="A0A1G5F7V3"/>
<keyword evidence="1" id="KW-0812">Transmembrane</keyword>
<evidence type="ECO:0000256" key="1">
    <source>
        <dbReference type="SAM" id="Phobius"/>
    </source>
</evidence>